<sequence>MIPVGQVEAFLSREECCNAWQLYEEGMKSSNQMMTVCYWLRFPERRGLHTLRSCAMGKLQISR</sequence>
<name>A0A0V0XG48_TRIPS</name>
<gene>
    <name evidence="1" type="ORF">T4E_11353</name>
</gene>
<reference evidence="1 2" key="1">
    <citation type="submission" date="2015-01" db="EMBL/GenBank/DDBJ databases">
        <title>Evolution of Trichinella species and genotypes.</title>
        <authorList>
            <person name="Korhonen P.K."/>
            <person name="Edoardo P."/>
            <person name="Giuseppe L.R."/>
            <person name="Gasser R.B."/>
        </authorList>
    </citation>
    <scope>NUCLEOTIDE SEQUENCE [LARGE SCALE GENOMIC DNA]</scope>
    <source>
        <strain evidence="1">ISS141</strain>
    </source>
</reference>
<evidence type="ECO:0000313" key="2">
    <source>
        <dbReference type="Proteomes" id="UP000054815"/>
    </source>
</evidence>
<accession>A0A0V0XG48</accession>
<proteinExistence type="predicted"/>
<protein>
    <submittedName>
        <fullName evidence="1">Uncharacterized protein</fullName>
    </submittedName>
</protein>
<dbReference type="Proteomes" id="UP000054815">
    <property type="component" value="Unassembled WGS sequence"/>
</dbReference>
<dbReference type="EMBL" id="JYDU01000331">
    <property type="protein sequence ID" value="KRX86836.1"/>
    <property type="molecule type" value="Genomic_DNA"/>
</dbReference>
<dbReference type="AlphaFoldDB" id="A0A0V0XG48"/>
<comment type="caution">
    <text evidence="1">The sequence shown here is derived from an EMBL/GenBank/DDBJ whole genome shotgun (WGS) entry which is preliminary data.</text>
</comment>
<evidence type="ECO:0000313" key="1">
    <source>
        <dbReference type="EMBL" id="KRX86836.1"/>
    </source>
</evidence>
<organism evidence="1 2">
    <name type="scientific">Trichinella pseudospiralis</name>
    <name type="common">Parasitic roundworm</name>
    <dbReference type="NCBI Taxonomy" id="6337"/>
    <lineage>
        <taxon>Eukaryota</taxon>
        <taxon>Metazoa</taxon>
        <taxon>Ecdysozoa</taxon>
        <taxon>Nematoda</taxon>
        <taxon>Enoplea</taxon>
        <taxon>Dorylaimia</taxon>
        <taxon>Trichinellida</taxon>
        <taxon>Trichinellidae</taxon>
        <taxon>Trichinella</taxon>
    </lineage>
</organism>